<evidence type="ECO:0000256" key="2">
    <source>
        <dbReference type="SAM" id="SignalP"/>
    </source>
</evidence>
<evidence type="ECO:0000256" key="1">
    <source>
        <dbReference type="SAM" id="MobiDB-lite"/>
    </source>
</evidence>
<proteinExistence type="predicted"/>
<comment type="caution">
    <text evidence="3">The sequence shown here is derived from an EMBL/GenBank/DDBJ whole genome shotgun (WGS) entry which is preliminary data.</text>
</comment>
<dbReference type="RefSeq" id="WP_168035613.1">
    <property type="nucleotide sequence ID" value="NZ_JAATJH010000001.1"/>
</dbReference>
<accession>A0ABX0X6G8</accession>
<name>A0ABX0X6G8_9BACT</name>
<feature type="signal peptide" evidence="2">
    <location>
        <begin position="1"/>
        <end position="22"/>
    </location>
</feature>
<gene>
    <name evidence="3" type="ORF">GGR27_000286</name>
</gene>
<keyword evidence="4" id="KW-1185">Reference proteome</keyword>
<protein>
    <submittedName>
        <fullName evidence="3">Uncharacterized protein</fullName>
    </submittedName>
</protein>
<feature type="compositionally biased region" description="Polar residues" evidence="1">
    <location>
        <begin position="723"/>
        <end position="749"/>
    </location>
</feature>
<feature type="compositionally biased region" description="Polar residues" evidence="1">
    <location>
        <begin position="238"/>
        <end position="254"/>
    </location>
</feature>
<feature type="region of interest" description="Disordered" evidence="1">
    <location>
        <begin position="233"/>
        <end position="254"/>
    </location>
</feature>
<reference evidence="3 4" key="1">
    <citation type="submission" date="2020-03" db="EMBL/GenBank/DDBJ databases">
        <title>Genomic Encyclopedia of Type Strains, Phase IV (KMG-IV): sequencing the most valuable type-strain genomes for metagenomic binning, comparative biology and taxonomic classification.</title>
        <authorList>
            <person name="Goeker M."/>
        </authorList>
    </citation>
    <scope>NUCLEOTIDE SEQUENCE [LARGE SCALE GENOMIC DNA]</scope>
    <source>
        <strain evidence="3 4">DSM 105096</strain>
    </source>
</reference>
<keyword evidence="2" id="KW-0732">Signal</keyword>
<organism evidence="3 4">
    <name type="scientific">Neolewinella antarctica</name>
    <dbReference type="NCBI Taxonomy" id="442734"/>
    <lineage>
        <taxon>Bacteria</taxon>
        <taxon>Pseudomonadati</taxon>
        <taxon>Bacteroidota</taxon>
        <taxon>Saprospiria</taxon>
        <taxon>Saprospirales</taxon>
        <taxon>Lewinellaceae</taxon>
        <taxon>Neolewinella</taxon>
    </lineage>
</organism>
<feature type="region of interest" description="Disordered" evidence="1">
    <location>
        <begin position="185"/>
        <end position="217"/>
    </location>
</feature>
<sequence length="1044" mass="111082">MNFAIRLTGLVLALLSLAPATAQIGVQLNFAPDIDKPLDDRQAIATLADTATLRTYVGLVTHVADEDKKYEFISALRWVEVVAGRTLTETEVDAMVANNGYRTTDENTTYSISKQTDTTYLFAGSDGYRYTIMLPRGGNHQGGGADGYSPQISIAEVVTGAPGTPAVFEDLDGGPDVSLRVVIPAGADGQKGDPGVAGPKGDRGEAGEPGTGNGGPVEWDEILNIPFTVGDGGISTDGGKSTLQLPTQTENYTGKTSNDSWLRIEIENYPGNFISFEIEKLQFRSGTNDFQRYTIAGNYSGVEWREFTVITEGSDNAKVEYIATSENNHPVVYLKDGRMLFSRYLVKNIGLIARADKILNFICSTVDSAPGLVRNAAPFAVPISKLTYAGNLSDSDWLRVDIGSPDGAPMTIDVTNLYNISFGSSDRVTITGTPRSSGWRNTSAVGIYEEYRGQEYAMAVEGGRAVIYYRSNLAQYARAYVSEFRHPIKPLASVVDFGLSWVSDLPPGVNAADVSLPAANTDPLRDELTDDITAAEQRANAYADALPGYDDANIRDSIILVEQRAKDYADALPQYDDEDLRDSILLAEQRANAYTDAKNDGNGIFSGGSNTVPTGTDFVTEDGGAFLLNTTFSDGWRAITQGLKPPSGNDKIEFAQYLNSAGGGEGVAIQAIDQYGEMVVNTSFMGYKRPSIGITGWSFSSSTGGLTYRLPNREGFMDMPSDLPTTDGSSWTSNIDGSGQWSVGETSGAGNQGPPGQDGEDGSDAPADGNGIYSGSGVLPAAIQITSTGGGLAYGDFGLEKIFSLESPAGESAIKMTMDVDPDDANKVSGQIDVSSFSGTTFIRPNGVEIRTPDGKRATLSQRESGEMYVGNGGGVNDGVDLLSDRPASPSYAVYQPDGTVGYVQNAPSPPTSGGASFVDRLTSDLFESSADWTTGLSVSGLPVGLYKATFTILHTSEMQARINATNYDDASSLVMVNELAVQLANTSFGLDYREGQSGIAPTFKIIPTIFEITADGGSVEFQFKSETGAILRNRSTVVVKKIN</sequence>
<dbReference type="Proteomes" id="UP000770785">
    <property type="component" value="Unassembled WGS sequence"/>
</dbReference>
<feature type="chain" id="PRO_5046246317" evidence="2">
    <location>
        <begin position="23"/>
        <end position="1044"/>
    </location>
</feature>
<evidence type="ECO:0000313" key="4">
    <source>
        <dbReference type="Proteomes" id="UP000770785"/>
    </source>
</evidence>
<feature type="region of interest" description="Disordered" evidence="1">
    <location>
        <begin position="717"/>
        <end position="772"/>
    </location>
</feature>
<dbReference type="EMBL" id="JAATJH010000001">
    <property type="protein sequence ID" value="NJC24805.1"/>
    <property type="molecule type" value="Genomic_DNA"/>
</dbReference>
<evidence type="ECO:0000313" key="3">
    <source>
        <dbReference type="EMBL" id="NJC24805.1"/>
    </source>
</evidence>